<accession>A0AAW1KE70</accession>
<protein>
    <recommendedName>
        <fullName evidence="9">Ubiquitin-like protease family profile domain-containing protein</fullName>
    </recommendedName>
</protein>
<dbReference type="AlphaFoldDB" id="A0AAW1KE70"/>
<comment type="caution">
    <text evidence="7">The sequence shown here is derived from an EMBL/GenBank/DDBJ whole genome shotgun (WGS) entry which is preliminary data.</text>
</comment>
<feature type="compositionally biased region" description="Basic and acidic residues" evidence="4">
    <location>
        <begin position="477"/>
        <end position="486"/>
    </location>
</feature>
<dbReference type="Gene3D" id="1.10.418.20">
    <property type="match status" value="1"/>
</dbReference>
<organism evidence="7 8">
    <name type="scientific">Saponaria officinalis</name>
    <name type="common">Common soapwort</name>
    <name type="synonym">Lychnis saponaria</name>
    <dbReference type="NCBI Taxonomy" id="3572"/>
    <lineage>
        <taxon>Eukaryota</taxon>
        <taxon>Viridiplantae</taxon>
        <taxon>Streptophyta</taxon>
        <taxon>Embryophyta</taxon>
        <taxon>Tracheophyta</taxon>
        <taxon>Spermatophyta</taxon>
        <taxon>Magnoliopsida</taxon>
        <taxon>eudicotyledons</taxon>
        <taxon>Gunneridae</taxon>
        <taxon>Pentapetalae</taxon>
        <taxon>Caryophyllales</taxon>
        <taxon>Caryophyllaceae</taxon>
        <taxon>Caryophylleae</taxon>
        <taxon>Saponaria</taxon>
    </lineage>
</organism>
<keyword evidence="2" id="KW-0645">Protease</keyword>
<reference evidence="7" key="1">
    <citation type="submission" date="2024-03" db="EMBL/GenBank/DDBJ databases">
        <title>WGS assembly of Saponaria officinalis var. Norfolk2.</title>
        <authorList>
            <person name="Jenkins J."/>
            <person name="Shu S."/>
            <person name="Grimwood J."/>
            <person name="Barry K."/>
            <person name="Goodstein D."/>
            <person name="Schmutz J."/>
            <person name="Leebens-Mack J."/>
            <person name="Osbourn A."/>
        </authorList>
    </citation>
    <scope>NUCLEOTIDE SEQUENCE [LARGE SCALE GENOMIC DNA]</scope>
    <source>
        <strain evidence="7">JIC</strain>
    </source>
</reference>
<dbReference type="PANTHER" id="PTHR33018">
    <property type="entry name" value="OS10G0338966 PROTEIN-RELATED"/>
    <property type="match status" value="1"/>
</dbReference>
<keyword evidence="8" id="KW-1185">Reference proteome</keyword>
<evidence type="ECO:0008006" key="9">
    <source>
        <dbReference type="Google" id="ProtNLM"/>
    </source>
</evidence>
<feature type="region of interest" description="Disordered" evidence="4">
    <location>
        <begin position="477"/>
        <end position="552"/>
    </location>
</feature>
<gene>
    <name evidence="7" type="ORF">RND81_06G176900</name>
</gene>
<feature type="domain" description="Ubiquitin-like protease family profile" evidence="5">
    <location>
        <begin position="699"/>
        <end position="769"/>
    </location>
</feature>
<dbReference type="Pfam" id="PF02902">
    <property type="entry name" value="Peptidase_C48"/>
    <property type="match status" value="1"/>
</dbReference>
<dbReference type="GO" id="GO:0008234">
    <property type="term" value="F:cysteine-type peptidase activity"/>
    <property type="evidence" value="ECO:0007669"/>
    <property type="project" value="InterPro"/>
</dbReference>
<evidence type="ECO:0000259" key="6">
    <source>
        <dbReference type="Pfam" id="PF26133"/>
    </source>
</evidence>
<keyword evidence="3" id="KW-0378">Hydrolase</keyword>
<dbReference type="SUPFAM" id="SSF54001">
    <property type="entry name" value="Cysteine proteinases"/>
    <property type="match status" value="1"/>
</dbReference>
<feature type="compositionally biased region" description="Basic and acidic residues" evidence="4">
    <location>
        <begin position="504"/>
        <end position="537"/>
    </location>
</feature>
<feature type="region of interest" description="Disordered" evidence="4">
    <location>
        <begin position="1"/>
        <end position="27"/>
    </location>
</feature>
<dbReference type="Proteomes" id="UP001443914">
    <property type="component" value="Unassembled WGS sequence"/>
</dbReference>
<evidence type="ECO:0000256" key="3">
    <source>
        <dbReference type="ARBA" id="ARBA00022801"/>
    </source>
</evidence>
<dbReference type="InterPro" id="IPR058352">
    <property type="entry name" value="DUF8039"/>
</dbReference>
<name>A0AAW1KE70_SAPOF</name>
<evidence type="ECO:0000313" key="8">
    <source>
        <dbReference type="Proteomes" id="UP001443914"/>
    </source>
</evidence>
<dbReference type="PANTHER" id="PTHR33018:SF34">
    <property type="entry name" value="OS02G0472350 PROTEIN"/>
    <property type="match status" value="1"/>
</dbReference>
<feature type="domain" description="DUF8039" evidence="6">
    <location>
        <begin position="378"/>
        <end position="465"/>
    </location>
</feature>
<dbReference type="InterPro" id="IPR003653">
    <property type="entry name" value="Peptidase_C48_C"/>
</dbReference>
<comment type="similarity">
    <text evidence="1">Belongs to the peptidase C48 family.</text>
</comment>
<evidence type="ECO:0000313" key="7">
    <source>
        <dbReference type="EMBL" id="KAK9715610.1"/>
    </source>
</evidence>
<evidence type="ECO:0000259" key="5">
    <source>
        <dbReference type="Pfam" id="PF02902"/>
    </source>
</evidence>
<evidence type="ECO:0000256" key="4">
    <source>
        <dbReference type="SAM" id="MobiDB-lite"/>
    </source>
</evidence>
<dbReference type="InterPro" id="IPR038765">
    <property type="entry name" value="Papain-like_cys_pep_sf"/>
</dbReference>
<evidence type="ECO:0000256" key="1">
    <source>
        <dbReference type="ARBA" id="ARBA00005234"/>
    </source>
</evidence>
<proteinExistence type="inferred from homology"/>
<sequence>MGDDDPTSNQEKPSKKRGRRGTTTGLKAQKLTVVGPIEFDEKGMPTGEWRSLFASDIGVIARNIRITTEDWSKVPDGQKETIWLDVKKKWNIKDEERRKTILTYVGDRFKGFKTYLTSYFVYHTKKSRRTEAVDPLTIYPQITKEDWDEFVKQRMDPEFRKKSDKARASQKNNIHPHYMGRAGYTGKKDQWFKEELEKESVENPNADPIQTQESVETRLSDRAYAWIKAHTPATRSPPPQTQKLIDDIKHWSEMVEKGEFVPSRLEDVLVKATGKPDHPGRTRGVGSHVGLQTYFGKPTGRGSRGKLYSTDDMMMFKEEVKKETMAEMKVVMQQQFLELMKVCGMKLPPGFELNMTDSPISSQHLHQSSCHSVELRDPFSELQGPTPCRLGVLDFEDVVVVAEGMAWPWTENQTIHNTPLSRQNVRVSIDKILESTAPLPIPWGGFKKVGEVGGSFAQWPKSLVMMGLDEALSSDKFKSKETKESGNKAQQVVRKTPKKTSKAKSSDKFKSKDKESGNKAKSYDKFKSKDKEPDNKVNPEGQEDQEHDSPLSKDEISSLKEHCHHLERVLCSCSLSSISLYSVAIDKSVYNYSENIKVFLSIGDIRQMFRYKWLNISVLQVWGSFLHQHGATLKVDDVVGYLCPERLSSYVYDPREMQRYIAQVLIFQQDKKYVMGAFFERSWISYGVQCGKRHPTKKYDLECKIIQCPQQPNSYECGYYVMKWMFDIVVDYSKRKDDLEKCVQNSVITVEDLDEVRELWSKHCKENFSSG</sequence>
<dbReference type="GO" id="GO:0006508">
    <property type="term" value="P:proteolysis"/>
    <property type="evidence" value="ECO:0007669"/>
    <property type="project" value="UniProtKB-KW"/>
</dbReference>
<feature type="region of interest" description="Disordered" evidence="4">
    <location>
        <begin position="272"/>
        <end position="296"/>
    </location>
</feature>
<dbReference type="Pfam" id="PF26133">
    <property type="entry name" value="DUF8039"/>
    <property type="match status" value="1"/>
</dbReference>
<evidence type="ECO:0000256" key="2">
    <source>
        <dbReference type="ARBA" id="ARBA00022670"/>
    </source>
</evidence>
<dbReference type="EMBL" id="JBDFQZ010000006">
    <property type="protein sequence ID" value="KAK9715610.1"/>
    <property type="molecule type" value="Genomic_DNA"/>
</dbReference>